<evidence type="ECO:0000259" key="4">
    <source>
        <dbReference type="PROSITE" id="PS51762"/>
    </source>
</evidence>
<dbReference type="SUPFAM" id="SSF49899">
    <property type="entry name" value="Concanavalin A-like lectins/glucanases"/>
    <property type="match status" value="1"/>
</dbReference>
<dbReference type="PROSITE" id="PS51257">
    <property type="entry name" value="PROKAR_LIPOPROTEIN"/>
    <property type="match status" value="1"/>
</dbReference>
<evidence type="ECO:0000256" key="3">
    <source>
        <dbReference type="ARBA" id="ARBA00022801"/>
    </source>
</evidence>
<dbReference type="InterPro" id="IPR026444">
    <property type="entry name" value="Secre_tail"/>
</dbReference>
<evidence type="ECO:0000313" key="6">
    <source>
        <dbReference type="Proteomes" id="UP000291124"/>
    </source>
</evidence>
<dbReference type="Pfam" id="PF18962">
    <property type="entry name" value="Por_Secre_tail"/>
    <property type="match status" value="1"/>
</dbReference>
<dbReference type="Gene3D" id="2.60.120.260">
    <property type="entry name" value="Galactose-binding domain-like"/>
    <property type="match status" value="1"/>
</dbReference>
<dbReference type="OrthoDB" id="9809583at2"/>
<organism evidence="5 6">
    <name type="scientific">Flavobacterium nackdongense</name>
    <dbReference type="NCBI Taxonomy" id="2547394"/>
    <lineage>
        <taxon>Bacteria</taxon>
        <taxon>Pseudomonadati</taxon>
        <taxon>Bacteroidota</taxon>
        <taxon>Flavobacteriia</taxon>
        <taxon>Flavobacteriales</taxon>
        <taxon>Flavobacteriaceae</taxon>
        <taxon>Flavobacterium</taxon>
    </lineage>
</organism>
<keyword evidence="2" id="KW-0732">Signal</keyword>
<dbReference type="GO" id="GO:0004553">
    <property type="term" value="F:hydrolase activity, hydrolyzing O-glycosyl compounds"/>
    <property type="evidence" value="ECO:0007669"/>
    <property type="project" value="InterPro"/>
</dbReference>
<dbReference type="Pfam" id="PF00722">
    <property type="entry name" value="Glyco_hydro_16"/>
    <property type="match status" value="1"/>
</dbReference>
<evidence type="ECO:0000313" key="5">
    <source>
        <dbReference type="EMBL" id="QBN20377.1"/>
    </source>
</evidence>
<dbReference type="KEGG" id="fnk:E1750_16790"/>
<protein>
    <submittedName>
        <fullName evidence="5">Glycosyl hydrolase family protein</fullName>
    </submittedName>
</protein>
<dbReference type="SUPFAM" id="SSF49785">
    <property type="entry name" value="Galactose-binding domain-like"/>
    <property type="match status" value="1"/>
</dbReference>
<dbReference type="NCBIfam" id="TIGR04183">
    <property type="entry name" value="Por_Secre_tail"/>
    <property type="match status" value="1"/>
</dbReference>
<dbReference type="RefSeq" id="WP_133277877.1">
    <property type="nucleotide sequence ID" value="NZ_CP037933.1"/>
</dbReference>
<dbReference type="PROSITE" id="PS51762">
    <property type="entry name" value="GH16_2"/>
    <property type="match status" value="1"/>
</dbReference>
<dbReference type="InterPro" id="IPR050546">
    <property type="entry name" value="Glycosyl_Hydrlase_16"/>
</dbReference>
<evidence type="ECO:0000256" key="1">
    <source>
        <dbReference type="ARBA" id="ARBA00006865"/>
    </source>
</evidence>
<dbReference type="InterPro" id="IPR003305">
    <property type="entry name" value="CenC_carb-bd"/>
</dbReference>
<dbReference type="Gene3D" id="2.60.120.200">
    <property type="match status" value="1"/>
</dbReference>
<gene>
    <name evidence="5" type="ORF">E1750_16790</name>
</gene>
<dbReference type="InterPro" id="IPR013320">
    <property type="entry name" value="ConA-like_dom_sf"/>
</dbReference>
<feature type="domain" description="GH16" evidence="4">
    <location>
        <begin position="159"/>
        <end position="426"/>
    </location>
</feature>
<keyword evidence="3 5" id="KW-0378">Hydrolase</keyword>
<comment type="similarity">
    <text evidence="1">Belongs to the glycosyl hydrolase 16 family.</text>
</comment>
<dbReference type="PANTHER" id="PTHR10963">
    <property type="entry name" value="GLYCOSYL HYDROLASE-RELATED"/>
    <property type="match status" value="1"/>
</dbReference>
<dbReference type="InterPro" id="IPR000757">
    <property type="entry name" value="Beta-glucanase-like"/>
</dbReference>
<dbReference type="CDD" id="cd08023">
    <property type="entry name" value="GH16_laminarinase_like"/>
    <property type="match status" value="1"/>
</dbReference>
<reference evidence="6" key="1">
    <citation type="submission" date="2019-03" db="EMBL/GenBank/DDBJ databases">
        <title>Flavobacterium sp.</title>
        <authorList>
            <person name="Kim H."/>
        </authorList>
    </citation>
    <scope>NUCLEOTIDE SEQUENCE [LARGE SCALE GENOMIC DNA]</scope>
    <source>
        <strain evidence="6">GS13</strain>
    </source>
</reference>
<sequence length="503" mass="55701">MKNNILKNVFNYSLLFLGILLFSSCMYPQTNLVVDGSFENGSTAWMLSAGATRIASDPQSGSFSITAPDGGEATQTISGLSANTTYVLTGWLKSSNASPVQLGVKWHGGNELTAPTTSTAYAQLSIKFTTGPANTSAVIYCSNPAGGSNQMTADTFSIVQTAETPYELVWTDEFNGTGIVDAANWSFENGFVRNEEVQWYQSDNAFQQGGNLIIEGRKENLVNTRINPNYDPNSTDWKKSRQYINYTASSIKTAGKKSWLYGRFEIRAKVTNLTGTWPAIWTLGNNCEWPSNGEVDIMENYGGNILANFAWGTNTRWDAKWDTVRLNTMTNFVSKDPDWLSKFHIWTMDWDVNKMSIYLDGVLLNEVNLNTTINGTANCSGQNPFRQKHYLLLNLALGSSGGSVNNLAFPTQYIVDYVRVYQLTANLAVDKVQKQDATVLYPNPAKNVLTIDYSNSNPKFKIFDVSGRVFITGNGSKVDLSKLKNGVYFVQVENLKPTKIIKE</sequence>
<proteinExistence type="inferred from homology"/>
<name>A0A4P6YHN0_9FLAO</name>
<accession>A0A4P6YHN0</accession>
<keyword evidence="6" id="KW-1185">Reference proteome</keyword>
<dbReference type="Pfam" id="PF02018">
    <property type="entry name" value="CBM_4_9"/>
    <property type="match status" value="1"/>
</dbReference>
<dbReference type="InterPro" id="IPR008979">
    <property type="entry name" value="Galactose-bd-like_sf"/>
</dbReference>
<dbReference type="Proteomes" id="UP000291124">
    <property type="component" value="Chromosome"/>
</dbReference>
<dbReference type="PANTHER" id="PTHR10963:SF55">
    <property type="entry name" value="GLYCOSIDE HYDROLASE FAMILY 16 PROTEIN"/>
    <property type="match status" value="1"/>
</dbReference>
<dbReference type="AlphaFoldDB" id="A0A4P6YHN0"/>
<evidence type="ECO:0000256" key="2">
    <source>
        <dbReference type="ARBA" id="ARBA00022729"/>
    </source>
</evidence>
<dbReference type="GO" id="GO:0005975">
    <property type="term" value="P:carbohydrate metabolic process"/>
    <property type="evidence" value="ECO:0007669"/>
    <property type="project" value="InterPro"/>
</dbReference>
<dbReference type="EMBL" id="CP037933">
    <property type="protein sequence ID" value="QBN20377.1"/>
    <property type="molecule type" value="Genomic_DNA"/>
</dbReference>